<dbReference type="InterPro" id="IPR006070">
    <property type="entry name" value="Sua5-like_dom"/>
</dbReference>
<dbReference type="InterPro" id="IPR005145">
    <property type="entry name" value="Sua5_C"/>
</dbReference>
<dbReference type="GO" id="GO:0005524">
    <property type="term" value="F:ATP binding"/>
    <property type="evidence" value="ECO:0007669"/>
    <property type="project" value="UniProtKB-KW"/>
</dbReference>
<dbReference type="SUPFAM" id="SSF52788">
    <property type="entry name" value="Phosphotyrosine protein phosphatases I"/>
    <property type="match status" value="1"/>
</dbReference>
<keyword evidence="8" id="KW-0548">Nucleotidyltransferase</keyword>
<keyword evidence="11" id="KW-0067">ATP-binding</keyword>
<dbReference type="Gene3D" id="3.40.50.2300">
    <property type="match status" value="1"/>
</dbReference>
<dbReference type="Pfam" id="PF01300">
    <property type="entry name" value="Sua5_yciO_yrdC"/>
    <property type="match status" value="1"/>
</dbReference>
<evidence type="ECO:0000256" key="8">
    <source>
        <dbReference type="ARBA" id="ARBA00022695"/>
    </source>
</evidence>
<dbReference type="PRINTS" id="PR00719">
    <property type="entry name" value="LMWPTPASE"/>
</dbReference>
<dbReference type="GO" id="GO:0006450">
    <property type="term" value="P:regulation of translational fidelity"/>
    <property type="evidence" value="ECO:0007669"/>
    <property type="project" value="TreeGrafter"/>
</dbReference>
<sequence>MEAKIIKVDKQNIDPEVMRQAGSIIRMGGLVAFPTETVYGLGADARQKDAAARIYAAKGRPSDNPLIVHIAEFQALRAIVSEVPEKAVRLAETFWPGPLTMILNKNQEIPYETTGGLDTVAVRMPDHPVALTLIREGGGYIAAPSANTSGRPSPTMAEHVMEDLGDKIELIIDGGPVGIGIESTIVDMTVEPPMILRPGYINRDMLEAVIGTVEEDKSLLGDDPDIKPKAPGMKYRHYAPKADMMIVEGSEAAVIAKINELIRKDKSAKIGVIATDETKARYIGADVKSIGSRREEISISRNLYRILREFDREEVSSIYSEAFELPELGQAVMNRLLKAAGYHVINVKNEIKLRNYRKVIFVCASDTCRAPMAEAIMKSKHVTAPVVIQSKGLVVLFPEPLNQKAEAVMISNGLKMEQHMSSPLEEEDFGEDTLIITMDEEQKQKVLMGYTKALNVYTLKSLVGEEGEIPDPYGGPLTDYGECYEELYRLVTLLVENWNEEEP</sequence>
<comment type="similarity">
    <text evidence="3">Belongs to the low molecular weight phosphotyrosine protein phosphatase family.</text>
</comment>
<dbReference type="EMBL" id="JAHQCW010000035">
    <property type="protein sequence ID" value="MBU9738471.1"/>
    <property type="molecule type" value="Genomic_DNA"/>
</dbReference>
<name>A0A949K6H3_9FIRM</name>
<keyword evidence="10" id="KW-0378">Hydrolase</keyword>
<evidence type="ECO:0000256" key="4">
    <source>
        <dbReference type="ARBA" id="ARBA00012584"/>
    </source>
</evidence>
<dbReference type="PANTHER" id="PTHR17490">
    <property type="entry name" value="SUA5"/>
    <property type="match status" value="1"/>
</dbReference>
<organism evidence="16 17">
    <name type="scientific">Diplocloster agilis</name>
    <dbReference type="NCBI Taxonomy" id="2850323"/>
    <lineage>
        <taxon>Bacteria</taxon>
        <taxon>Bacillati</taxon>
        <taxon>Bacillota</taxon>
        <taxon>Clostridia</taxon>
        <taxon>Lachnospirales</taxon>
        <taxon>Lachnospiraceae</taxon>
        <taxon>Diplocloster</taxon>
    </lineage>
</organism>
<feature type="active site" description="Proton donor" evidence="14">
    <location>
        <position position="471"/>
    </location>
</feature>
<evidence type="ECO:0000256" key="12">
    <source>
        <dbReference type="ARBA" id="ARBA00029774"/>
    </source>
</evidence>
<evidence type="ECO:0000256" key="14">
    <source>
        <dbReference type="PIRSR" id="PIRSR617867-1"/>
    </source>
</evidence>
<evidence type="ECO:0000256" key="1">
    <source>
        <dbReference type="ARBA" id="ARBA00004496"/>
    </source>
</evidence>
<dbReference type="EC" id="2.7.7.87" evidence="4"/>
<gene>
    <name evidence="16" type="ORF">KTH89_18165</name>
</gene>
<evidence type="ECO:0000313" key="16">
    <source>
        <dbReference type="EMBL" id="MBU9738471.1"/>
    </source>
</evidence>
<evidence type="ECO:0000256" key="11">
    <source>
        <dbReference type="ARBA" id="ARBA00022840"/>
    </source>
</evidence>
<keyword evidence="6" id="KW-0808">Transferase</keyword>
<protein>
    <recommendedName>
        <fullName evidence="12">L-threonylcarbamoyladenylate synthase</fullName>
        <ecNumber evidence="4">2.7.7.87</ecNumber>
    </recommendedName>
    <alternativeName>
        <fullName evidence="12">L-threonylcarbamoyladenylate synthase</fullName>
    </alternativeName>
</protein>
<evidence type="ECO:0000256" key="10">
    <source>
        <dbReference type="ARBA" id="ARBA00022801"/>
    </source>
</evidence>
<dbReference type="RefSeq" id="WP_238722626.1">
    <property type="nucleotide sequence ID" value="NZ_JAHQCW010000035.1"/>
</dbReference>
<dbReference type="PANTHER" id="PTHR17490:SF16">
    <property type="entry name" value="THREONYLCARBAMOYL-AMP SYNTHASE"/>
    <property type="match status" value="1"/>
</dbReference>
<feature type="active site" description="Nucleophile" evidence="14">
    <location>
        <position position="363"/>
    </location>
</feature>
<evidence type="ECO:0000256" key="9">
    <source>
        <dbReference type="ARBA" id="ARBA00022741"/>
    </source>
</evidence>
<dbReference type="Proteomes" id="UP000712157">
    <property type="component" value="Unassembled WGS sequence"/>
</dbReference>
<comment type="similarity">
    <text evidence="2">Belongs to the SUA5 family.</text>
</comment>
<comment type="subcellular location">
    <subcellularLocation>
        <location evidence="1">Cytoplasm</location>
    </subcellularLocation>
</comment>
<dbReference type="GO" id="GO:0061710">
    <property type="term" value="F:L-threonylcarbamoyladenylate synthase"/>
    <property type="evidence" value="ECO:0007669"/>
    <property type="project" value="UniProtKB-EC"/>
</dbReference>
<keyword evidence="9" id="KW-0547">Nucleotide-binding</keyword>
<dbReference type="GO" id="GO:0005737">
    <property type="term" value="C:cytoplasm"/>
    <property type="evidence" value="ECO:0007669"/>
    <property type="project" value="UniProtKB-SubCell"/>
</dbReference>
<dbReference type="InterPro" id="IPR017867">
    <property type="entry name" value="Tyr_phospatase_low_mol_wt"/>
</dbReference>
<dbReference type="GO" id="GO:0008033">
    <property type="term" value="P:tRNA processing"/>
    <property type="evidence" value="ECO:0007669"/>
    <property type="project" value="UniProtKB-KW"/>
</dbReference>
<dbReference type="SUPFAM" id="SSF55821">
    <property type="entry name" value="YrdC/RibB"/>
    <property type="match status" value="1"/>
</dbReference>
<dbReference type="PROSITE" id="PS51163">
    <property type="entry name" value="YRDC"/>
    <property type="match status" value="1"/>
</dbReference>
<dbReference type="InterPro" id="IPR023485">
    <property type="entry name" value="Ptyr_pPase"/>
</dbReference>
<evidence type="ECO:0000256" key="13">
    <source>
        <dbReference type="ARBA" id="ARBA00048366"/>
    </source>
</evidence>
<dbReference type="InterPro" id="IPR036196">
    <property type="entry name" value="Ptyr_pPase_sf"/>
</dbReference>
<evidence type="ECO:0000256" key="3">
    <source>
        <dbReference type="ARBA" id="ARBA00011063"/>
    </source>
</evidence>
<dbReference type="FunFam" id="3.90.870.10:FF:000009">
    <property type="entry name" value="Threonylcarbamoyl-AMP synthase, putative"/>
    <property type="match status" value="1"/>
</dbReference>
<dbReference type="GO" id="GO:0004725">
    <property type="term" value="F:protein tyrosine phosphatase activity"/>
    <property type="evidence" value="ECO:0007669"/>
    <property type="project" value="InterPro"/>
</dbReference>
<dbReference type="Pfam" id="PF03481">
    <property type="entry name" value="Sua5_C"/>
    <property type="match status" value="1"/>
</dbReference>
<dbReference type="NCBIfam" id="TIGR00057">
    <property type="entry name" value="L-threonylcarbamoyladenylate synthase"/>
    <property type="match status" value="1"/>
</dbReference>
<dbReference type="GO" id="GO:0003725">
    <property type="term" value="F:double-stranded RNA binding"/>
    <property type="evidence" value="ECO:0007669"/>
    <property type="project" value="InterPro"/>
</dbReference>
<feature type="domain" description="YrdC-like" evidence="15">
    <location>
        <begin position="15"/>
        <end position="201"/>
    </location>
</feature>
<evidence type="ECO:0000259" key="15">
    <source>
        <dbReference type="PROSITE" id="PS51163"/>
    </source>
</evidence>
<evidence type="ECO:0000256" key="7">
    <source>
        <dbReference type="ARBA" id="ARBA00022694"/>
    </source>
</evidence>
<dbReference type="SMART" id="SM00226">
    <property type="entry name" value="LMWPc"/>
    <property type="match status" value="1"/>
</dbReference>
<comment type="catalytic activity">
    <reaction evidence="13">
        <text>L-threonine + hydrogencarbonate + ATP = L-threonylcarbamoyladenylate + diphosphate + H2O</text>
        <dbReference type="Rhea" id="RHEA:36407"/>
        <dbReference type="ChEBI" id="CHEBI:15377"/>
        <dbReference type="ChEBI" id="CHEBI:17544"/>
        <dbReference type="ChEBI" id="CHEBI:30616"/>
        <dbReference type="ChEBI" id="CHEBI:33019"/>
        <dbReference type="ChEBI" id="CHEBI:57926"/>
        <dbReference type="ChEBI" id="CHEBI:73682"/>
        <dbReference type="EC" id="2.7.7.87"/>
    </reaction>
</comment>
<dbReference type="InterPro" id="IPR050156">
    <property type="entry name" value="TC-AMP_synthase_SUA5"/>
</dbReference>
<dbReference type="InterPro" id="IPR017945">
    <property type="entry name" value="DHBP_synth_RibB-like_a/b_dom"/>
</dbReference>
<dbReference type="InterPro" id="IPR038385">
    <property type="entry name" value="Sua5/YwlC_C"/>
</dbReference>
<evidence type="ECO:0000256" key="5">
    <source>
        <dbReference type="ARBA" id="ARBA00022490"/>
    </source>
</evidence>
<proteinExistence type="inferred from homology"/>
<dbReference type="Pfam" id="PF01451">
    <property type="entry name" value="LMWPc"/>
    <property type="match status" value="1"/>
</dbReference>
<dbReference type="AlphaFoldDB" id="A0A949K6H3"/>
<dbReference type="Gene3D" id="3.40.50.11030">
    <property type="entry name" value="Threonylcarbamoyl-AMP synthase, C-terminal domain"/>
    <property type="match status" value="1"/>
</dbReference>
<keyword evidence="7" id="KW-0819">tRNA processing</keyword>
<dbReference type="Gene3D" id="3.90.870.10">
    <property type="entry name" value="DHBP synthase"/>
    <property type="match status" value="1"/>
</dbReference>
<comment type="caution">
    <text evidence="16">The sequence shown here is derived from an EMBL/GenBank/DDBJ whole genome shotgun (WGS) entry which is preliminary data.</text>
</comment>
<feature type="active site" evidence="14">
    <location>
        <position position="369"/>
    </location>
</feature>
<reference evidence="16" key="1">
    <citation type="submission" date="2021-06" db="EMBL/GenBank/DDBJ databases">
        <title>Description of novel taxa of the family Lachnospiraceae.</title>
        <authorList>
            <person name="Chaplin A.V."/>
            <person name="Sokolova S.R."/>
            <person name="Pikina A.P."/>
            <person name="Korzhanova M."/>
            <person name="Belova V."/>
            <person name="Korostin D."/>
            <person name="Efimov B.A."/>
        </authorList>
    </citation>
    <scope>NUCLEOTIDE SEQUENCE</scope>
    <source>
        <strain evidence="16">ASD5720</strain>
    </source>
</reference>
<evidence type="ECO:0000256" key="6">
    <source>
        <dbReference type="ARBA" id="ARBA00022679"/>
    </source>
</evidence>
<accession>A0A949K6H3</accession>
<evidence type="ECO:0000313" key="17">
    <source>
        <dbReference type="Proteomes" id="UP000712157"/>
    </source>
</evidence>
<evidence type="ECO:0000256" key="2">
    <source>
        <dbReference type="ARBA" id="ARBA00007663"/>
    </source>
</evidence>
<keyword evidence="17" id="KW-1185">Reference proteome</keyword>
<keyword evidence="5" id="KW-0963">Cytoplasm</keyword>
<dbReference type="GO" id="GO:0000049">
    <property type="term" value="F:tRNA binding"/>
    <property type="evidence" value="ECO:0007669"/>
    <property type="project" value="TreeGrafter"/>
</dbReference>